<keyword evidence="2" id="KW-1185">Reference proteome</keyword>
<evidence type="ECO:0008006" key="3">
    <source>
        <dbReference type="Google" id="ProtNLM"/>
    </source>
</evidence>
<evidence type="ECO:0000313" key="2">
    <source>
        <dbReference type="Proteomes" id="UP000736335"/>
    </source>
</evidence>
<evidence type="ECO:0000313" key="1">
    <source>
        <dbReference type="EMBL" id="KAF9781761.1"/>
    </source>
</evidence>
<name>A0A9P6H984_9AGAM</name>
<protein>
    <recommendedName>
        <fullName evidence="3">Reverse transcriptase</fullName>
    </recommendedName>
</protein>
<dbReference type="AlphaFoldDB" id="A0A9P6H984"/>
<organism evidence="1 2">
    <name type="scientific">Thelephora terrestris</name>
    <dbReference type="NCBI Taxonomy" id="56493"/>
    <lineage>
        <taxon>Eukaryota</taxon>
        <taxon>Fungi</taxon>
        <taxon>Dikarya</taxon>
        <taxon>Basidiomycota</taxon>
        <taxon>Agaricomycotina</taxon>
        <taxon>Agaricomycetes</taxon>
        <taxon>Thelephorales</taxon>
        <taxon>Thelephoraceae</taxon>
        <taxon>Thelephora</taxon>
    </lineage>
</organism>
<reference evidence="1" key="2">
    <citation type="submission" date="2020-11" db="EMBL/GenBank/DDBJ databases">
        <authorList>
            <consortium name="DOE Joint Genome Institute"/>
            <person name="Kuo A."/>
            <person name="Miyauchi S."/>
            <person name="Kiss E."/>
            <person name="Drula E."/>
            <person name="Kohler A."/>
            <person name="Sanchez-Garcia M."/>
            <person name="Andreopoulos B."/>
            <person name="Barry K.W."/>
            <person name="Bonito G."/>
            <person name="Buee M."/>
            <person name="Carver A."/>
            <person name="Chen C."/>
            <person name="Cichocki N."/>
            <person name="Clum A."/>
            <person name="Culley D."/>
            <person name="Crous P.W."/>
            <person name="Fauchery L."/>
            <person name="Girlanda M."/>
            <person name="Hayes R."/>
            <person name="Keri Z."/>
            <person name="Labutti K."/>
            <person name="Lipzen A."/>
            <person name="Lombard V."/>
            <person name="Magnuson J."/>
            <person name="Maillard F."/>
            <person name="Morin E."/>
            <person name="Murat C."/>
            <person name="Nolan M."/>
            <person name="Ohm R."/>
            <person name="Pangilinan J."/>
            <person name="Pereira M."/>
            <person name="Perotto S."/>
            <person name="Peter M."/>
            <person name="Riley R."/>
            <person name="Sitrit Y."/>
            <person name="Stielow B."/>
            <person name="Szollosi G."/>
            <person name="Zifcakova L."/>
            <person name="Stursova M."/>
            <person name="Spatafora J.W."/>
            <person name="Tedersoo L."/>
            <person name="Vaario L.-M."/>
            <person name="Yamada A."/>
            <person name="Yan M."/>
            <person name="Wang P."/>
            <person name="Xu J."/>
            <person name="Bruns T."/>
            <person name="Baldrian P."/>
            <person name="Vilgalys R."/>
            <person name="Henrissat B."/>
            <person name="Grigoriev I.V."/>
            <person name="Hibbett D."/>
            <person name="Nagy L.G."/>
            <person name="Martin F.M."/>
        </authorList>
    </citation>
    <scope>NUCLEOTIDE SEQUENCE</scope>
    <source>
        <strain evidence="1">UH-Tt-Lm1</strain>
    </source>
</reference>
<gene>
    <name evidence="1" type="ORF">BJ322DRAFT_984000</name>
</gene>
<feature type="non-terminal residue" evidence="1">
    <location>
        <position position="1"/>
    </location>
</feature>
<reference evidence="1" key="1">
    <citation type="journal article" date="2020" name="Nat. Commun.">
        <title>Large-scale genome sequencing of mycorrhizal fungi provides insights into the early evolution of symbiotic traits.</title>
        <authorList>
            <person name="Miyauchi S."/>
            <person name="Kiss E."/>
            <person name="Kuo A."/>
            <person name="Drula E."/>
            <person name="Kohler A."/>
            <person name="Sanchez-Garcia M."/>
            <person name="Morin E."/>
            <person name="Andreopoulos B."/>
            <person name="Barry K.W."/>
            <person name="Bonito G."/>
            <person name="Buee M."/>
            <person name="Carver A."/>
            <person name="Chen C."/>
            <person name="Cichocki N."/>
            <person name="Clum A."/>
            <person name="Culley D."/>
            <person name="Crous P.W."/>
            <person name="Fauchery L."/>
            <person name="Girlanda M."/>
            <person name="Hayes R.D."/>
            <person name="Keri Z."/>
            <person name="LaButti K."/>
            <person name="Lipzen A."/>
            <person name="Lombard V."/>
            <person name="Magnuson J."/>
            <person name="Maillard F."/>
            <person name="Murat C."/>
            <person name="Nolan M."/>
            <person name="Ohm R.A."/>
            <person name="Pangilinan J."/>
            <person name="Pereira M.F."/>
            <person name="Perotto S."/>
            <person name="Peter M."/>
            <person name="Pfister S."/>
            <person name="Riley R."/>
            <person name="Sitrit Y."/>
            <person name="Stielow J.B."/>
            <person name="Szollosi G."/>
            <person name="Zifcakova L."/>
            <person name="Stursova M."/>
            <person name="Spatafora J.W."/>
            <person name="Tedersoo L."/>
            <person name="Vaario L.M."/>
            <person name="Yamada A."/>
            <person name="Yan M."/>
            <person name="Wang P."/>
            <person name="Xu J."/>
            <person name="Bruns T."/>
            <person name="Baldrian P."/>
            <person name="Vilgalys R."/>
            <person name="Dunand C."/>
            <person name="Henrissat B."/>
            <person name="Grigoriev I.V."/>
            <person name="Hibbett D."/>
            <person name="Nagy L.G."/>
            <person name="Martin F.M."/>
        </authorList>
    </citation>
    <scope>NUCLEOTIDE SEQUENCE</scope>
    <source>
        <strain evidence="1">UH-Tt-Lm1</strain>
    </source>
</reference>
<comment type="caution">
    <text evidence="1">The sequence shown here is derived from an EMBL/GenBank/DDBJ whole genome shotgun (WGS) entry which is preliminary data.</text>
</comment>
<feature type="non-terminal residue" evidence="1">
    <location>
        <position position="120"/>
    </location>
</feature>
<sequence>TYRFLGVLFDPKLKWNAQTERAGRSASAWINLVRRLARTTTGISAKGMRQLYTAITIPKMSYAAEVWYTTPHLPTPNATRRTGSIKFTQKLVTEQRRAAITILGAMRTTAGDVLSVHAHL</sequence>
<dbReference type="EMBL" id="WIUZ02000013">
    <property type="protein sequence ID" value="KAF9781761.1"/>
    <property type="molecule type" value="Genomic_DNA"/>
</dbReference>
<dbReference type="OrthoDB" id="3261222at2759"/>
<dbReference type="Proteomes" id="UP000736335">
    <property type="component" value="Unassembled WGS sequence"/>
</dbReference>
<proteinExistence type="predicted"/>
<accession>A0A9P6H984</accession>